<dbReference type="SUPFAM" id="SSF55486">
    <property type="entry name" value="Metalloproteases ('zincins'), catalytic domain"/>
    <property type="match status" value="1"/>
</dbReference>
<dbReference type="AlphaFoldDB" id="A0A9Q9AG45"/>
<evidence type="ECO:0000256" key="1">
    <source>
        <dbReference type="SAM" id="SignalP"/>
    </source>
</evidence>
<keyword evidence="1" id="KW-0732">Signal</keyword>
<gene>
    <name evidence="2" type="ORF">Slin15195_G017740</name>
</gene>
<protein>
    <submittedName>
        <fullName evidence="2">Uncharacterized protein</fullName>
    </submittedName>
</protein>
<name>A0A9Q9AG45_9PEZI</name>
<feature type="signal peptide" evidence="1">
    <location>
        <begin position="1"/>
        <end position="19"/>
    </location>
</feature>
<dbReference type="EMBL" id="CP099418">
    <property type="protein sequence ID" value="USW48455.1"/>
    <property type="molecule type" value="Genomic_DNA"/>
</dbReference>
<proteinExistence type="predicted"/>
<evidence type="ECO:0000313" key="2">
    <source>
        <dbReference type="EMBL" id="USW48455.1"/>
    </source>
</evidence>
<accession>A0A9Q9AG45</accession>
<organism evidence="2 3">
    <name type="scientific">Septoria linicola</name>
    <dbReference type="NCBI Taxonomy" id="215465"/>
    <lineage>
        <taxon>Eukaryota</taxon>
        <taxon>Fungi</taxon>
        <taxon>Dikarya</taxon>
        <taxon>Ascomycota</taxon>
        <taxon>Pezizomycotina</taxon>
        <taxon>Dothideomycetes</taxon>
        <taxon>Dothideomycetidae</taxon>
        <taxon>Mycosphaerellales</taxon>
        <taxon>Mycosphaerellaceae</taxon>
        <taxon>Septoria</taxon>
    </lineage>
</organism>
<dbReference type="Proteomes" id="UP001056384">
    <property type="component" value="Chromosome 1"/>
</dbReference>
<feature type="chain" id="PRO_5040401985" evidence="1">
    <location>
        <begin position="20"/>
        <end position="193"/>
    </location>
</feature>
<evidence type="ECO:0000313" key="3">
    <source>
        <dbReference type="Proteomes" id="UP001056384"/>
    </source>
</evidence>
<sequence length="193" mass="20994">MRFSTITAAALAYANIAIAAITCTLSRNPNPTPDEADAYPRIQAAMDLALLRWSRFPNVNKSLFVSYSPSIPTADGNYNGGIRFGANRSVMSERVALHEIAHTLGIGQTSAWEDKCARNDWESATLLVQMWDGLDARINCGGGHIWPYGLNYDGEFSEESIVPSALLLLVTDTCSKPVLFSESSCLSRNACGR</sequence>
<keyword evidence="3" id="KW-1185">Reference proteome</keyword>
<reference evidence="2" key="1">
    <citation type="submission" date="2022-06" db="EMBL/GenBank/DDBJ databases">
        <title>Complete genome sequences of two strains of the flax pathogen Septoria linicola.</title>
        <authorList>
            <person name="Lapalu N."/>
            <person name="Simon A."/>
            <person name="Demenou B."/>
            <person name="Paumier D."/>
            <person name="Guillot M.-P."/>
            <person name="Gout L."/>
            <person name="Valade R."/>
        </authorList>
    </citation>
    <scope>NUCLEOTIDE SEQUENCE</scope>
    <source>
        <strain evidence="2">SE15195</strain>
    </source>
</reference>